<gene>
    <name evidence="3" type="ORF">BST30_01965</name>
    <name evidence="1" type="ORF">MMAN_00150</name>
    <name evidence="2" type="ORF">MMAN_57980</name>
</gene>
<evidence type="ECO:0000313" key="4">
    <source>
        <dbReference type="Proteomes" id="UP000192760"/>
    </source>
</evidence>
<dbReference type="Pfam" id="PF10888">
    <property type="entry name" value="DUF2742"/>
    <property type="match status" value="1"/>
</dbReference>
<dbReference type="Proteomes" id="UP000192760">
    <property type="component" value="Unassembled WGS sequence"/>
</dbReference>
<name>A0A1X0G5G2_MYCNT</name>
<organism evidence="3 4">
    <name type="scientific">Mycobacterium mantenii</name>
    <dbReference type="NCBI Taxonomy" id="560555"/>
    <lineage>
        <taxon>Bacteria</taxon>
        <taxon>Bacillati</taxon>
        <taxon>Actinomycetota</taxon>
        <taxon>Actinomycetes</taxon>
        <taxon>Mycobacteriales</taxon>
        <taxon>Mycobacteriaceae</taxon>
        <taxon>Mycobacterium</taxon>
        <taxon>Mycobacterium avium complex (MAC)</taxon>
    </lineage>
</organism>
<evidence type="ECO:0008006" key="6">
    <source>
        <dbReference type="Google" id="ProtNLM"/>
    </source>
</evidence>
<reference evidence="1 5" key="2">
    <citation type="journal article" date="2019" name="Emerg. Microbes Infect.">
        <title>Comprehensive subspecies identification of 175 nontuberculous mycobacteria species based on 7547 genomic profiles.</title>
        <authorList>
            <person name="Matsumoto Y."/>
            <person name="Kinjo T."/>
            <person name="Motooka D."/>
            <person name="Nabeya D."/>
            <person name="Jung N."/>
            <person name="Uechi K."/>
            <person name="Horii T."/>
            <person name="Iida T."/>
            <person name="Fujita J."/>
            <person name="Nakamura S."/>
        </authorList>
    </citation>
    <scope>NUCLEOTIDE SEQUENCE [LARGE SCALE GENOMIC DNA]</scope>
    <source>
        <strain evidence="1 5">JCM 18113</strain>
    </source>
</reference>
<dbReference type="InterPro" id="IPR024384">
    <property type="entry name" value="DUF2742"/>
</dbReference>
<evidence type="ECO:0000313" key="5">
    <source>
        <dbReference type="Proteomes" id="UP000465812"/>
    </source>
</evidence>
<keyword evidence="5" id="KW-1185">Reference proteome</keyword>
<dbReference type="RefSeq" id="WP_083092779.1">
    <property type="nucleotide sequence ID" value="NZ_AP022590.1"/>
</dbReference>
<reference evidence="2" key="3">
    <citation type="submission" date="2020-02" db="EMBL/GenBank/DDBJ databases">
        <authorList>
            <person name="Matsumoto Y."/>
            <person name="Kinjo T."/>
            <person name="Motooka D."/>
            <person name="Nabeya D."/>
            <person name="Jung N."/>
            <person name="Uechi K."/>
            <person name="Horii T."/>
            <person name="Iida T."/>
            <person name="Fujita J."/>
            <person name="Nakamura S."/>
        </authorList>
    </citation>
    <scope>NUCLEOTIDE SEQUENCE</scope>
    <source>
        <strain evidence="2">JCM 18113</strain>
    </source>
</reference>
<evidence type="ECO:0000313" key="1">
    <source>
        <dbReference type="EMBL" id="BBY35881.1"/>
    </source>
</evidence>
<reference evidence="3 4" key="1">
    <citation type="submission" date="2017-02" db="EMBL/GenBank/DDBJ databases">
        <title>The new phylogeny of genus Mycobacterium.</title>
        <authorList>
            <person name="Tortoli E."/>
            <person name="Trovato A."/>
            <person name="Cirillo D.M."/>
        </authorList>
    </citation>
    <scope>NUCLEOTIDE SEQUENCE [LARGE SCALE GENOMIC DNA]</scope>
    <source>
        <strain evidence="3 4">DSM 45255</strain>
    </source>
</reference>
<dbReference type="EMBL" id="MVHW01000002">
    <property type="protein sequence ID" value="ORB08730.1"/>
    <property type="molecule type" value="Genomic_DNA"/>
</dbReference>
<protein>
    <recommendedName>
        <fullName evidence="6">DUF2742 domain-containing protein</fullName>
    </recommendedName>
</protein>
<reference evidence="1" key="4">
    <citation type="submission" date="2020-02" db="EMBL/GenBank/DDBJ databases">
        <authorList>
            <person name="Matsumoto Y."/>
            <person name="Motooka D."/>
            <person name="Nakamura S."/>
        </authorList>
    </citation>
    <scope>NUCLEOTIDE SEQUENCE</scope>
    <source>
        <strain evidence="1">JCM 18113</strain>
    </source>
</reference>
<sequence>MSVSASQQVSWSETHQFLEAVLAQANVGPLPWAGTPEWCAMSDGDPRKLLALAIDGEHHVLRKEVAQAAHAQASRAVASAADWSAIANEIRQRGSSRRIPRQGVA</sequence>
<evidence type="ECO:0000313" key="2">
    <source>
        <dbReference type="EMBL" id="BBY41664.1"/>
    </source>
</evidence>
<proteinExistence type="predicted"/>
<dbReference type="EMBL" id="AP022590">
    <property type="protein sequence ID" value="BBY35881.1"/>
    <property type="molecule type" value="Genomic_DNA"/>
</dbReference>
<dbReference type="AlphaFoldDB" id="A0A1X0G5G2"/>
<evidence type="ECO:0000313" key="3">
    <source>
        <dbReference type="EMBL" id="ORB08730.1"/>
    </source>
</evidence>
<dbReference type="EMBL" id="AP022590">
    <property type="protein sequence ID" value="BBY41664.1"/>
    <property type="molecule type" value="Genomic_DNA"/>
</dbReference>
<dbReference type="Proteomes" id="UP000465812">
    <property type="component" value="Chromosome"/>
</dbReference>
<accession>A0A1X0G5G2</accession>